<feature type="region of interest" description="Disordered" evidence="1">
    <location>
        <begin position="184"/>
        <end position="203"/>
    </location>
</feature>
<dbReference type="OrthoDB" id="2687876at2759"/>
<dbReference type="AlphaFoldDB" id="A0A8H3G0F0"/>
<evidence type="ECO:0000259" key="2">
    <source>
        <dbReference type="PROSITE" id="PS50181"/>
    </source>
</evidence>
<reference evidence="3" key="1">
    <citation type="submission" date="2021-03" db="EMBL/GenBank/DDBJ databases">
        <authorList>
            <person name="Tagirdzhanova G."/>
        </authorList>
    </citation>
    <scope>NUCLEOTIDE SEQUENCE</scope>
</reference>
<comment type="caution">
    <text evidence="3">The sequence shown here is derived from an EMBL/GenBank/DDBJ whole genome shotgun (WGS) entry which is preliminary data.</text>
</comment>
<evidence type="ECO:0000313" key="4">
    <source>
        <dbReference type="Proteomes" id="UP000664521"/>
    </source>
</evidence>
<evidence type="ECO:0000313" key="3">
    <source>
        <dbReference type="EMBL" id="CAF9932504.1"/>
    </source>
</evidence>
<proteinExistence type="predicted"/>
<dbReference type="Proteomes" id="UP000664521">
    <property type="component" value="Unassembled WGS sequence"/>
</dbReference>
<sequence>MLETLPLELRNAILVQLDIQSLTNLRRVSQGSRLAVEDIPQYRTLLAQAPELLRAVLSHGIARWTLIEDLFDALTSQTCALCGDFGPFVYLLSCSRACFACIAHDPNFCPQLASSAKAKYLFDDRALADLPTLRSLPGSSNSILAHLHLVDRNAAKETAIALQNQFEETQKALGNWPMRRSVSTLRTAPSSSKRSQLFGNRPSAREILQEKNDKVDSQVDPRRMIALNSRIPRFVGVIRVPSLHRASGKVEWGISCKGCKRGRRSYSPLLAPFWGLGRKYSQDGFLEHLECCTADLPNERWPESLASIMTGSESIETADQRKAFNDVRSVDPYFLNEAIAIVRKAYNKSLADIEGVGNVDGTGDIDTVSTNDRNLTERGVKCG</sequence>
<gene>
    <name evidence="3" type="ORF">HETSPECPRED_008384</name>
</gene>
<feature type="domain" description="F-box" evidence="2">
    <location>
        <begin position="1"/>
        <end position="45"/>
    </location>
</feature>
<name>A0A8H3G0F0_9LECA</name>
<keyword evidence="4" id="KW-1185">Reference proteome</keyword>
<accession>A0A8H3G0F0</accession>
<protein>
    <recommendedName>
        <fullName evidence="2">F-box domain-containing protein</fullName>
    </recommendedName>
</protein>
<dbReference type="PROSITE" id="PS50181">
    <property type="entry name" value="FBOX"/>
    <property type="match status" value="1"/>
</dbReference>
<dbReference type="InterPro" id="IPR001810">
    <property type="entry name" value="F-box_dom"/>
</dbReference>
<dbReference type="EMBL" id="CAJPDS010000063">
    <property type="protein sequence ID" value="CAF9932504.1"/>
    <property type="molecule type" value="Genomic_DNA"/>
</dbReference>
<feature type="compositionally biased region" description="Polar residues" evidence="1">
    <location>
        <begin position="184"/>
        <end position="198"/>
    </location>
</feature>
<evidence type="ECO:0000256" key="1">
    <source>
        <dbReference type="SAM" id="MobiDB-lite"/>
    </source>
</evidence>
<dbReference type="Pfam" id="PF00646">
    <property type="entry name" value="F-box"/>
    <property type="match status" value="1"/>
</dbReference>
<organism evidence="3 4">
    <name type="scientific">Heterodermia speciosa</name>
    <dbReference type="NCBI Taxonomy" id="116794"/>
    <lineage>
        <taxon>Eukaryota</taxon>
        <taxon>Fungi</taxon>
        <taxon>Dikarya</taxon>
        <taxon>Ascomycota</taxon>
        <taxon>Pezizomycotina</taxon>
        <taxon>Lecanoromycetes</taxon>
        <taxon>OSLEUM clade</taxon>
        <taxon>Lecanoromycetidae</taxon>
        <taxon>Caliciales</taxon>
        <taxon>Physciaceae</taxon>
        <taxon>Heterodermia</taxon>
    </lineage>
</organism>